<gene>
    <name evidence="15" type="ORF">EST38_g4546</name>
</gene>
<keyword evidence="5" id="KW-0547">Nucleotide-binding</keyword>
<dbReference type="SUPFAM" id="SSF52540">
    <property type="entry name" value="P-loop containing nucleoside triphosphate hydrolases"/>
    <property type="match status" value="1"/>
</dbReference>
<dbReference type="OrthoDB" id="248233at2759"/>
<evidence type="ECO:0008006" key="17">
    <source>
        <dbReference type="Google" id="ProtNLM"/>
    </source>
</evidence>
<evidence type="ECO:0000256" key="3">
    <source>
        <dbReference type="ARBA" id="ARBA00010962"/>
    </source>
</evidence>
<dbReference type="InterPro" id="IPR035531">
    <property type="entry name" value="GTPBP1-like"/>
</dbReference>
<dbReference type="Pfam" id="PF00009">
    <property type="entry name" value="GTP_EFTU"/>
    <property type="match status" value="1"/>
</dbReference>
<name>A0A4Q2DPJ0_9AGAR</name>
<keyword evidence="4" id="KW-0812">Transmembrane</keyword>
<comment type="caution">
    <text evidence="15">The sequence shown here is derived from an EMBL/GenBank/DDBJ whole genome shotgun (WGS) entry which is preliminary data.</text>
</comment>
<dbReference type="PANTHER" id="PTHR31361">
    <property type="entry name" value="BETA-GLUCAN SYNTHESIS-ASSOCIATED PROTEIN KRE6-RELATED"/>
    <property type="match status" value="1"/>
</dbReference>
<dbReference type="FunFam" id="2.40.30.10:FF:000014">
    <property type="entry name" value="Probable GTP-binding protein 1"/>
    <property type="match status" value="1"/>
</dbReference>
<dbReference type="CDD" id="cd02180">
    <property type="entry name" value="GH16_fungal_KRE6_glucanase"/>
    <property type="match status" value="1"/>
</dbReference>
<dbReference type="EMBL" id="SDEE01000113">
    <property type="protein sequence ID" value="RXW21291.1"/>
    <property type="molecule type" value="Genomic_DNA"/>
</dbReference>
<dbReference type="InterPro" id="IPR009001">
    <property type="entry name" value="Transl_elong_EF1A/Init_IF2_C"/>
</dbReference>
<dbReference type="Gene3D" id="2.40.30.10">
    <property type="entry name" value="Translation factors"/>
    <property type="match status" value="1"/>
</dbReference>
<evidence type="ECO:0000256" key="8">
    <source>
        <dbReference type="ARBA" id="ARBA00023134"/>
    </source>
</evidence>
<evidence type="ECO:0000259" key="13">
    <source>
        <dbReference type="PROSITE" id="PS51722"/>
    </source>
</evidence>
<dbReference type="GO" id="GO:0015926">
    <property type="term" value="F:glucosidase activity"/>
    <property type="evidence" value="ECO:0007669"/>
    <property type="project" value="TreeGrafter"/>
</dbReference>
<dbReference type="Proteomes" id="UP000290288">
    <property type="component" value="Unassembled WGS sequence"/>
</dbReference>
<evidence type="ECO:0000256" key="1">
    <source>
        <dbReference type="ARBA" id="ARBA00004606"/>
    </source>
</evidence>
<accession>A0A4Q2DPJ0</accession>
<comment type="similarity">
    <text evidence="3">Belongs to the SKN1/KRE6 family.</text>
</comment>
<dbReference type="GO" id="GO:0006078">
    <property type="term" value="P:(1-&gt;6)-beta-D-glucan biosynthetic process"/>
    <property type="evidence" value="ECO:0007669"/>
    <property type="project" value="TreeGrafter"/>
</dbReference>
<reference evidence="15 16" key="1">
    <citation type="submission" date="2019-01" db="EMBL/GenBank/DDBJ databases">
        <title>Draft genome sequence of Psathyrella aberdarensis IHI B618.</title>
        <authorList>
            <person name="Buettner E."/>
            <person name="Kellner H."/>
        </authorList>
    </citation>
    <scope>NUCLEOTIDE SEQUENCE [LARGE SCALE GENOMIC DNA]</scope>
    <source>
        <strain evidence="15 16">IHI B618</strain>
    </source>
</reference>
<dbReference type="CDD" id="cd03708">
    <property type="entry name" value="GTPBP_III"/>
    <property type="match status" value="1"/>
</dbReference>
<feature type="region of interest" description="Disordered" evidence="12">
    <location>
        <begin position="39"/>
        <end position="71"/>
    </location>
</feature>
<dbReference type="InterPro" id="IPR000757">
    <property type="entry name" value="Beta-glucanase-like"/>
</dbReference>
<evidence type="ECO:0000256" key="5">
    <source>
        <dbReference type="ARBA" id="ARBA00022741"/>
    </source>
</evidence>
<evidence type="ECO:0000256" key="9">
    <source>
        <dbReference type="ARBA" id="ARBA00023136"/>
    </source>
</evidence>
<dbReference type="InterPro" id="IPR013320">
    <property type="entry name" value="ConA-like_dom_sf"/>
</dbReference>
<comment type="similarity">
    <text evidence="2">Belongs to the TRAFAC class translation factor GTPase superfamily. Classic translation factor GTPase family. EF-Tu/EF-1A subfamily.</text>
</comment>
<evidence type="ECO:0000256" key="4">
    <source>
        <dbReference type="ARBA" id="ARBA00022692"/>
    </source>
</evidence>
<dbReference type="GO" id="GO:0031505">
    <property type="term" value="P:fungal-type cell wall organization"/>
    <property type="evidence" value="ECO:0007669"/>
    <property type="project" value="TreeGrafter"/>
</dbReference>
<evidence type="ECO:0000256" key="7">
    <source>
        <dbReference type="ARBA" id="ARBA00022989"/>
    </source>
</evidence>
<dbReference type="PANTHER" id="PTHR31361:SF1">
    <property type="entry name" value="BETA-GLUCAN SYNTHESIS-ASSOCIATED PROTEIN KRE6-RELATED"/>
    <property type="match status" value="1"/>
</dbReference>
<protein>
    <recommendedName>
        <fullName evidence="17">Tr-type G domain-containing protein</fullName>
    </recommendedName>
</protein>
<evidence type="ECO:0000256" key="12">
    <source>
        <dbReference type="SAM" id="MobiDB-lite"/>
    </source>
</evidence>
<dbReference type="SUPFAM" id="SSF50465">
    <property type="entry name" value="EF-Tu/eEF-1alpha/eIF2-gamma C-terminal domain"/>
    <property type="match status" value="1"/>
</dbReference>
<evidence type="ECO:0000256" key="2">
    <source>
        <dbReference type="ARBA" id="ARBA00007249"/>
    </source>
</evidence>
<feature type="domain" description="Tr-type G" evidence="13">
    <location>
        <begin position="187"/>
        <end position="442"/>
    </location>
</feature>
<keyword evidence="8" id="KW-0342">GTP-binding</keyword>
<keyword evidence="9" id="KW-0472">Membrane</keyword>
<dbReference type="Pfam" id="PF03935">
    <property type="entry name" value="SKN1_KRE6_Sbg1"/>
    <property type="match status" value="1"/>
</dbReference>
<keyword evidence="10" id="KW-0325">Glycoprotein</keyword>
<dbReference type="InterPro" id="IPR000795">
    <property type="entry name" value="T_Tr_GTP-bd_dom"/>
</dbReference>
<dbReference type="GO" id="GO:0005789">
    <property type="term" value="C:endoplasmic reticulum membrane"/>
    <property type="evidence" value="ECO:0007669"/>
    <property type="project" value="TreeGrafter"/>
</dbReference>
<dbReference type="GO" id="GO:0005886">
    <property type="term" value="C:plasma membrane"/>
    <property type="evidence" value="ECO:0007669"/>
    <property type="project" value="TreeGrafter"/>
</dbReference>
<dbReference type="InterPro" id="IPR027417">
    <property type="entry name" value="P-loop_NTPase"/>
</dbReference>
<dbReference type="CDD" id="cd04165">
    <property type="entry name" value="GTPBP1_like"/>
    <property type="match status" value="1"/>
</dbReference>
<dbReference type="SUPFAM" id="SSF49899">
    <property type="entry name" value="Concanavalin A-like lectins/glucanases"/>
    <property type="match status" value="1"/>
</dbReference>
<keyword evidence="11" id="KW-0961">Cell wall biogenesis/degradation</keyword>
<dbReference type="PROSITE" id="PS51722">
    <property type="entry name" value="G_TR_2"/>
    <property type="match status" value="1"/>
</dbReference>
<evidence type="ECO:0000313" key="16">
    <source>
        <dbReference type="Proteomes" id="UP000290288"/>
    </source>
</evidence>
<evidence type="ECO:0000256" key="10">
    <source>
        <dbReference type="ARBA" id="ARBA00023180"/>
    </source>
</evidence>
<dbReference type="AlphaFoldDB" id="A0A4Q2DPJ0"/>
<dbReference type="GO" id="GO:0003924">
    <property type="term" value="F:GTPase activity"/>
    <property type="evidence" value="ECO:0007669"/>
    <property type="project" value="InterPro"/>
</dbReference>
<dbReference type="FunFam" id="3.40.50.300:FF:000091">
    <property type="entry name" value="Probable GTP-binding protein 1"/>
    <property type="match status" value="1"/>
</dbReference>
<comment type="subcellular location">
    <subcellularLocation>
        <location evidence="1">Membrane</location>
        <topology evidence="1">Single-pass type II membrane protein</topology>
    </subcellularLocation>
</comment>
<dbReference type="Pfam" id="PF03144">
    <property type="entry name" value="GTP_EFTU_D2"/>
    <property type="match status" value="1"/>
</dbReference>
<dbReference type="InterPro" id="IPR004161">
    <property type="entry name" value="EFTu-like_2"/>
</dbReference>
<keyword evidence="7" id="KW-1133">Transmembrane helix</keyword>
<dbReference type="SUPFAM" id="SSF50447">
    <property type="entry name" value="Translation proteins"/>
    <property type="match status" value="1"/>
</dbReference>
<dbReference type="Gene3D" id="3.40.50.300">
    <property type="entry name" value="P-loop containing nucleotide triphosphate hydrolases"/>
    <property type="match status" value="1"/>
</dbReference>
<dbReference type="InterPro" id="IPR005629">
    <property type="entry name" value="Skn1/Kre6/Sbg1"/>
</dbReference>
<dbReference type="CDD" id="cd03694">
    <property type="entry name" value="GTPBP_II"/>
    <property type="match status" value="1"/>
</dbReference>
<keyword evidence="6" id="KW-0735">Signal-anchor</keyword>
<keyword evidence="16" id="KW-1185">Reference proteome</keyword>
<dbReference type="Gene3D" id="2.60.120.200">
    <property type="match status" value="2"/>
</dbReference>
<evidence type="ECO:0000313" key="15">
    <source>
        <dbReference type="EMBL" id="RXW21291.1"/>
    </source>
</evidence>
<dbReference type="GO" id="GO:0005525">
    <property type="term" value="F:GTP binding"/>
    <property type="evidence" value="ECO:0007669"/>
    <property type="project" value="UniProtKB-KW"/>
</dbReference>
<sequence length="1214" mass="133335">MTTLRSFQNEIEEIHTREVSRQRALGATILEKDKDKENKVLKGKAKEDSTTPLAKQGAPDVAETESDAPSMEDDEQILNLLLSKNPADHDTARDRLAAVLTQNNGEYVIRIGQRPPQEPLYGGTLTDEAEGWSGTARSLEDVQTIVQELTKTVEEVGGKALVLFDVKTGHPRTTVLLRLPPPNVSLTPEVRCAVVGNVDSGKSTTLGVLTRGVLDDGRGKARVGLFRHKHELETGRTSSVGMEILGFAPSGHPILPNTTPNADSDTIRREKLGWEEISLQAAKIVSFIDLAGHEKYLKTTLYGLTSGAPSCVILIVGANAGLIGMSKEHLAIALALSVPVVVCITKIDMTPPNVLAETIKQVVKILKSPGCRKTPVFVKSMETAVEIATSFGSDRICPIFQLSNVTGVGLDFVGTLSRKTFSDGLPSRTQLRTFLNLLPSSEGDKDKFAVDQPLEYSITEVWSVPYVGTVVNGIINSGTIKSGDMIMLGPDSNGNWQTTMVKSMQRKRASVNSAEAGQCVSIALKRIRRSAVRKGMVLVHKSDTPPKATRQFEGQVLILYHNTTLQRNYQAMLHCGAVRQTVRIIEMDHPQGVLRTGDRATVRFEFISQPEFVKEGMKLLFREGKTKPLDARPTNTTRVESEGFWKMVGIRLNVSLNKSSFDTTPRYPSGTLSSLASIYEAEKYLFSFDARDFQAFSAEPPDPEDDLIPGKTRNSFPRPGDLVSLRGCGNVLALMALIGGLISLFVVYPIVAVYTREQVSNLGGVQHRWYQRFGTVIRGDYGLIDNDTPKEAYTKPSWRDPSEQMQLVFSDEFNVDGRTFYPGDDPYWEAVDLHYWATGNLEWYDPEAVTTHGGALQITLSQKQTHGLQYEGGMISSWNKFCFTGGYFEASVMLPGPNNVVGLWPAVWAMGNLGRAGYGATLEGVWPYTYDSCDVGTAPNQTIDGLPVAATQNGDDSRGGVLSYLPGQKLSRCTCAGEDHPGPKHPDGTFVGRAAPEIDVFEAQIDATTLTGEVSQSAQWAPFNAEYKWIDTPQNLIIADTSISELNTYVGGATQQATSVTTRTDPNCYEGSGQCFSVYGFEYKPGFDNAYISWVSNNALAWTMMSGGMEADPEVQISARPIPQEPMYLIVNLGISRSFGAVDLAHLPFPVHMRIDYIRVYQPQNAINIGCNPKDFPTDAYIKKHIDAYTNPNLTTWVDDYKQPWPKNSLLEQC</sequence>
<feature type="compositionally biased region" description="Basic and acidic residues" evidence="12">
    <location>
        <begin position="39"/>
        <end position="49"/>
    </location>
</feature>
<dbReference type="InterPro" id="IPR009000">
    <property type="entry name" value="Transl_B-barrel_sf"/>
</dbReference>
<dbReference type="FunFam" id="2.60.120.200:FF:000135">
    <property type="entry name" value="Related to KRE6-glucan synthase subunit"/>
    <property type="match status" value="1"/>
</dbReference>
<dbReference type="PROSITE" id="PS51762">
    <property type="entry name" value="GH16_2"/>
    <property type="match status" value="1"/>
</dbReference>
<dbReference type="FunFam" id="2.60.120.200:FF:000259">
    <property type="entry name" value="Chromosome 9, whole genome shotgun sequence"/>
    <property type="match status" value="1"/>
</dbReference>
<evidence type="ECO:0000256" key="6">
    <source>
        <dbReference type="ARBA" id="ARBA00022968"/>
    </source>
</evidence>
<proteinExistence type="inferred from homology"/>
<feature type="compositionally biased region" description="Acidic residues" evidence="12">
    <location>
        <begin position="62"/>
        <end position="71"/>
    </location>
</feature>
<evidence type="ECO:0000259" key="14">
    <source>
        <dbReference type="PROSITE" id="PS51762"/>
    </source>
</evidence>
<feature type="domain" description="GH16" evidence="14">
    <location>
        <begin position="796"/>
        <end position="1166"/>
    </location>
</feature>
<organism evidence="15 16">
    <name type="scientific">Candolleomyces aberdarensis</name>
    <dbReference type="NCBI Taxonomy" id="2316362"/>
    <lineage>
        <taxon>Eukaryota</taxon>
        <taxon>Fungi</taxon>
        <taxon>Dikarya</taxon>
        <taxon>Basidiomycota</taxon>
        <taxon>Agaricomycotina</taxon>
        <taxon>Agaricomycetes</taxon>
        <taxon>Agaricomycetidae</taxon>
        <taxon>Agaricales</taxon>
        <taxon>Agaricineae</taxon>
        <taxon>Psathyrellaceae</taxon>
        <taxon>Candolleomyces</taxon>
    </lineage>
</organism>
<evidence type="ECO:0000256" key="11">
    <source>
        <dbReference type="ARBA" id="ARBA00023316"/>
    </source>
</evidence>